<accession>A0A2K2AUD4</accession>
<gene>
    <name evidence="1" type="ORF">POPTR_004G139100</name>
</gene>
<dbReference type="AlphaFoldDB" id="A0A2K2AUD4"/>
<reference evidence="1 2" key="1">
    <citation type="journal article" date="2006" name="Science">
        <title>The genome of black cottonwood, Populus trichocarpa (Torr. &amp; Gray).</title>
        <authorList>
            <person name="Tuskan G.A."/>
            <person name="Difazio S."/>
            <person name="Jansson S."/>
            <person name="Bohlmann J."/>
            <person name="Grigoriev I."/>
            <person name="Hellsten U."/>
            <person name="Putnam N."/>
            <person name="Ralph S."/>
            <person name="Rombauts S."/>
            <person name="Salamov A."/>
            <person name="Schein J."/>
            <person name="Sterck L."/>
            <person name="Aerts A."/>
            <person name="Bhalerao R.R."/>
            <person name="Bhalerao R.P."/>
            <person name="Blaudez D."/>
            <person name="Boerjan W."/>
            <person name="Brun A."/>
            <person name="Brunner A."/>
            <person name="Busov V."/>
            <person name="Campbell M."/>
            <person name="Carlson J."/>
            <person name="Chalot M."/>
            <person name="Chapman J."/>
            <person name="Chen G.L."/>
            <person name="Cooper D."/>
            <person name="Coutinho P.M."/>
            <person name="Couturier J."/>
            <person name="Covert S."/>
            <person name="Cronk Q."/>
            <person name="Cunningham R."/>
            <person name="Davis J."/>
            <person name="Degroeve S."/>
            <person name="Dejardin A."/>
            <person name="Depamphilis C."/>
            <person name="Detter J."/>
            <person name="Dirks B."/>
            <person name="Dubchak I."/>
            <person name="Duplessis S."/>
            <person name="Ehlting J."/>
            <person name="Ellis B."/>
            <person name="Gendler K."/>
            <person name="Goodstein D."/>
            <person name="Gribskov M."/>
            <person name="Grimwood J."/>
            <person name="Groover A."/>
            <person name="Gunter L."/>
            <person name="Hamberger B."/>
            <person name="Heinze B."/>
            <person name="Helariutta Y."/>
            <person name="Henrissat B."/>
            <person name="Holligan D."/>
            <person name="Holt R."/>
            <person name="Huang W."/>
            <person name="Islam-Faridi N."/>
            <person name="Jones S."/>
            <person name="Jones-Rhoades M."/>
            <person name="Jorgensen R."/>
            <person name="Joshi C."/>
            <person name="Kangasjarvi J."/>
            <person name="Karlsson J."/>
            <person name="Kelleher C."/>
            <person name="Kirkpatrick R."/>
            <person name="Kirst M."/>
            <person name="Kohler A."/>
            <person name="Kalluri U."/>
            <person name="Larimer F."/>
            <person name="Leebens-Mack J."/>
            <person name="Leple J.C."/>
            <person name="Locascio P."/>
            <person name="Lou Y."/>
            <person name="Lucas S."/>
            <person name="Martin F."/>
            <person name="Montanini B."/>
            <person name="Napoli C."/>
            <person name="Nelson D.R."/>
            <person name="Nelson C."/>
            <person name="Nieminen K."/>
            <person name="Nilsson O."/>
            <person name="Pereda V."/>
            <person name="Peter G."/>
            <person name="Philippe R."/>
            <person name="Pilate G."/>
            <person name="Poliakov A."/>
            <person name="Razumovskaya J."/>
            <person name="Richardson P."/>
            <person name="Rinaldi C."/>
            <person name="Ritland K."/>
            <person name="Rouze P."/>
            <person name="Ryaboy D."/>
            <person name="Schmutz J."/>
            <person name="Schrader J."/>
            <person name="Segerman B."/>
            <person name="Shin H."/>
            <person name="Siddiqui A."/>
            <person name="Sterky F."/>
            <person name="Terry A."/>
            <person name="Tsai C.J."/>
            <person name="Uberbacher E."/>
            <person name="Unneberg P."/>
            <person name="Vahala J."/>
            <person name="Wall K."/>
            <person name="Wessler S."/>
            <person name="Yang G."/>
            <person name="Yin T."/>
            <person name="Douglas C."/>
            <person name="Marra M."/>
            <person name="Sandberg G."/>
            <person name="Van de Peer Y."/>
            <person name="Rokhsar D."/>
        </authorList>
    </citation>
    <scope>NUCLEOTIDE SEQUENCE [LARGE SCALE GENOMIC DNA]</scope>
    <source>
        <strain evidence="2">cv. Nisqually</strain>
    </source>
</reference>
<sequence length="64" mass="7581">MENKLLVVSIWLQKRNKKTKITKMWILLFNIPKKTSTKQSFLGPIRNCKNEITHNANPIKNFIQ</sequence>
<name>A0A2K2AUD4_POPTR</name>
<protein>
    <submittedName>
        <fullName evidence="1">Uncharacterized protein</fullName>
    </submittedName>
</protein>
<dbReference type="Proteomes" id="UP000006729">
    <property type="component" value="Chromosome 4"/>
</dbReference>
<keyword evidence="2" id="KW-1185">Reference proteome</keyword>
<evidence type="ECO:0000313" key="2">
    <source>
        <dbReference type="Proteomes" id="UP000006729"/>
    </source>
</evidence>
<evidence type="ECO:0000313" key="1">
    <source>
        <dbReference type="EMBL" id="PNT41144.1"/>
    </source>
</evidence>
<proteinExistence type="predicted"/>
<dbReference type="EMBL" id="CM009293">
    <property type="protein sequence ID" value="PNT41144.1"/>
    <property type="molecule type" value="Genomic_DNA"/>
</dbReference>
<dbReference type="InParanoid" id="A0A2K2AUD4"/>
<organism evidence="1 2">
    <name type="scientific">Populus trichocarpa</name>
    <name type="common">Western balsam poplar</name>
    <name type="synonym">Populus balsamifera subsp. trichocarpa</name>
    <dbReference type="NCBI Taxonomy" id="3694"/>
    <lineage>
        <taxon>Eukaryota</taxon>
        <taxon>Viridiplantae</taxon>
        <taxon>Streptophyta</taxon>
        <taxon>Embryophyta</taxon>
        <taxon>Tracheophyta</taxon>
        <taxon>Spermatophyta</taxon>
        <taxon>Magnoliopsida</taxon>
        <taxon>eudicotyledons</taxon>
        <taxon>Gunneridae</taxon>
        <taxon>Pentapetalae</taxon>
        <taxon>rosids</taxon>
        <taxon>fabids</taxon>
        <taxon>Malpighiales</taxon>
        <taxon>Salicaceae</taxon>
        <taxon>Saliceae</taxon>
        <taxon>Populus</taxon>
    </lineage>
</organism>